<dbReference type="EC" id="1.7.2.5" evidence="5"/>
<dbReference type="Pfam" id="PF01406">
    <property type="entry name" value="tRNA-synt_1e"/>
    <property type="match status" value="1"/>
</dbReference>
<sequence length="328" mass="36430">FVCGLTPYAEAHVGHGRGFVVFDMVVRAFRRWGYRVLCVQSVTNIDDKVIARAAETGTDPLALSDRNFREYRALAERLGIRSVNYYAYSTDHLPDIVAQVQQLLDRGFAYVAADGSVYFSVARFPNYGRLSGQKVEALQPGARLAPDERKAAPEDFVLWKAARPGEPSWESPWGPGRPGWHIEDTAITTRIFGPRYDLHGGGLDLIFPHHEAEIAQAESATGAAPLVNYWMHWGLLNLHGEKMSKSVGNTSSLAGAIDAFGPEVLRFFYLNAHYRSPLEFDEATSLPEANEAYARLARPAGRLQELLDRDGIDRPGLDLTEERARAAE</sequence>
<accession>T1CLK2</accession>
<reference evidence="5" key="1">
    <citation type="submission" date="2013-08" db="EMBL/GenBank/DDBJ databases">
        <authorList>
            <person name="Mendez C."/>
            <person name="Richter M."/>
            <person name="Ferrer M."/>
            <person name="Sanchez J."/>
        </authorList>
    </citation>
    <scope>NUCLEOTIDE SEQUENCE</scope>
</reference>
<evidence type="ECO:0000256" key="2">
    <source>
        <dbReference type="ARBA" id="ARBA00022741"/>
    </source>
</evidence>
<dbReference type="GO" id="GO:0016966">
    <property type="term" value="F:nitric oxide reductase activity"/>
    <property type="evidence" value="ECO:0007669"/>
    <property type="project" value="UniProtKB-EC"/>
</dbReference>
<name>T1CLK2_9ZZZZ</name>
<dbReference type="AlphaFoldDB" id="T1CLK2"/>
<keyword evidence="1" id="KW-0436">Ligase</keyword>
<keyword evidence="5" id="KW-0560">Oxidoreductase</keyword>
<evidence type="ECO:0000256" key="3">
    <source>
        <dbReference type="ARBA" id="ARBA00022840"/>
    </source>
</evidence>
<dbReference type="InterPro" id="IPR014729">
    <property type="entry name" value="Rossmann-like_a/b/a_fold"/>
</dbReference>
<evidence type="ECO:0000313" key="5">
    <source>
        <dbReference type="EMBL" id="EQD69580.1"/>
    </source>
</evidence>
<dbReference type="GO" id="GO:0005524">
    <property type="term" value="F:ATP binding"/>
    <property type="evidence" value="ECO:0007669"/>
    <property type="project" value="UniProtKB-KW"/>
</dbReference>
<dbReference type="GO" id="GO:0005737">
    <property type="term" value="C:cytoplasm"/>
    <property type="evidence" value="ECO:0007669"/>
    <property type="project" value="TreeGrafter"/>
</dbReference>
<dbReference type="GO" id="GO:0004817">
    <property type="term" value="F:cysteine-tRNA ligase activity"/>
    <property type="evidence" value="ECO:0007669"/>
    <property type="project" value="TreeGrafter"/>
</dbReference>
<protein>
    <submittedName>
        <fullName evidence="5">Cytochrome c oxidase subunit I</fullName>
        <ecNumber evidence="5">1.7.2.5</ecNumber>
    </submittedName>
</protein>
<proteinExistence type="predicted"/>
<feature type="domain" description="tRNA synthetases class I catalytic" evidence="4">
    <location>
        <begin position="1"/>
        <end position="283"/>
    </location>
</feature>
<dbReference type="PRINTS" id="PR00983">
    <property type="entry name" value="TRNASYNTHCYS"/>
</dbReference>
<feature type="non-terminal residue" evidence="5">
    <location>
        <position position="328"/>
    </location>
</feature>
<feature type="non-terminal residue" evidence="5">
    <location>
        <position position="1"/>
    </location>
</feature>
<evidence type="ECO:0000259" key="4">
    <source>
        <dbReference type="Pfam" id="PF01406"/>
    </source>
</evidence>
<dbReference type="GO" id="GO:0006423">
    <property type="term" value="P:cysteinyl-tRNA aminoacylation"/>
    <property type="evidence" value="ECO:0007669"/>
    <property type="project" value="TreeGrafter"/>
</dbReference>
<gene>
    <name evidence="5" type="ORF">B2A_00010</name>
</gene>
<reference evidence="5" key="2">
    <citation type="journal article" date="2014" name="ISME J.">
        <title>Microbial stratification in low pH oxic and suboxic macroscopic growths along an acid mine drainage.</title>
        <authorList>
            <person name="Mendez-Garcia C."/>
            <person name="Mesa V."/>
            <person name="Sprenger R.R."/>
            <person name="Richter M."/>
            <person name="Diez M.S."/>
            <person name="Solano J."/>
            <person name="Bargiela R."/>
            <person name="Golyshina O.V."/>
            <person name="Manteca A."/>
            <person name="Ramos J.L."/>
            <person name="Gallego J.R."/>
            <person name="Llorente I."/>
            <person name="Martins Dos Santos V.A."/>
            <person name="Jensen O.N."/>
            <person name="Pelaez A.I."/>
            <person name="Sanchez J."/>
            <person name="Ferrer M."/>
        </authorList>
    </citation>
    <scope>NUCLEOTIDE SEQUENCE</scope>
</reference>
<dbReference type="EMBL" id="AUZZ01000009">
    <property type="protein sequence ID" value="EQD69580.1"/>
    <property type="molecule type" value="Genomic_DNA"/>
</dbReference>
<dbReference type="Gene3D" id="3.40.50.620">
    <property type="entry name" value="HUPs"/>
    <property type="match status" value="1"/>
</dbReference>
<comment type="caution">
    <text evidence="5">The sequence shown here is derived from an EMBL/GenBank/DDBJ whole genome shotgun (WGS) entry which is preliminary data.</text>
</comment>
<dbReference type="PANTHER" id="PTHR10890:SF3">
    <property type="entry name" value="CYSTEINE--TRNA LIGASE, CYTOPLASMIC"/>
    <property type="match status" value="1"/>
</dbReference>
<dbReference type="PANTHER" id="PTHR10890">
    <property type="entry name" value="CYSTEINYL-TRNA SYNTHETASE"/>
    <property type="match status" value="1"/>
</dbReference>
<dbReference type="SUPFAM" id="SSF52374">
    <property type="entry name" value="Nucleotidylyl transferase"/>
    <property type="match status" value="1"/>
</dbReference>
<keyword evidence="3" id="KW-0067">ATP-binding</keyword>
<evidence type="ECO:0000256" key="1">
    <source>
        <dbReference type="ARBA" id="ARBA00022598"/>
    </source>
</evidence>
<dbReference type="InterPro" id="IPR024909">
    <property type="entry name" value="Cys-tRNA/MSH_ligase"/>
</dbReference>
<dbReference type="InterPro" id="IPR032678">
    <property type="entry name" value="tRNA-synt_1_cat_dom"/>
</dbReference>
<organism evidence="5">
    <name type="scientific">mine drainage metagenome</name>
    <dbReference type="NCBI Taxonomy" id="410659"/>
    <lineage>
        <taxon>unclassified sequences</taxon>
        <taxon>metagenomes</taxon>
        <taxon>ecological metagenomes</taxon>
    </lineage>
</organism>
<keyword evidence="2" id="KW-0547">Nucleotide-binding</keyword>